<dbReference type="Pfam" id="PF19055">
    <property type="entry name" value="ABC2_membrane_7"/>
    <property type="match status" value="2"/>
</dbReference>
<evidence type="ECO:0000313" key="11">
    <source>
        <dbReference type="Proteomes" id="UP001642484"/>
    </source>
</evidence>
<protein>
    <recommendedName>
        <fullName evidence="9">EF-hand domain-containing protein</fullName>
    </recommendedName>
</protein>
<feature type="transmembrane region" description="Helical" evidence="8">
    <location>
        <begin position="258"/>
        <end position="278"/>
    </location>
</feature>
<evidence type="ECO:0000256" key="3">
    <source>
        <dbReference type="ARBA" id="ARBA00022692"/>
    </source>
</evidence>
<reference evidence="10 11" key="1">
    <citation type="submission" date="2024-02" db="EMBL/GenBank/DDBJ databases">
        <authorList>
            <person name="Chen Y."/>
            <person name="Shah S."/>
            <person name="Dougan E. K."/>
            <person name="Thang M."/>
            <person name="Chan C."/>
        </authorList>
    </citation>
    <scope>NUCLEOTIDE SEQUENCE [LARGE SCALE GENOMIC DNA]</scope>
</reference>
<evidence type="ECO:0000259" key="9">
    <source>
        <dbReference type="PROSITE" id="PS50222"/>
    </source>
</evidence>
<feature type="transmembrane region" description="Helical" evidence="8">
    <location>
        <begin position="290"/>
        <end position="309"/>
    </location>
</feature>
<feature type="region of interest" description="Disordered" evidence="7">
    <location>
        <begin position="886"/>
        <end position="928"/>
    </location>
</feature>
<comment type="subcellular location">
    <subcellularLocation>
        <location evidence="1">Membrane</location>
        <topology evidence="1">Multi-pass membrane protein</topology>
    </subcellularLocation>
</comment>
<feature type="transmembrane region" description="Helical" evidence="8">
    <location>
        <begin position="475"/>
        <end position="498"/>
    </location>
</feature>
<evidence type="ECO:0000256" key="4">
    <source>
        <dbReference type="ARBA" id="ARBA00022837"/>
    </source>
</evidence>
<dbReference type="PROSITE" id="PS00018">
    <property type="entry name" value="EF_HAND_1"/>
    <property type="match status" value="1"/>
</dbReference>
<keyword evidence="6 8" id="KW-0472">Membrane</keyword>
<keyword evidence="5 8" id="KW-1133">Transmembrane helix</keyword>
<proteinExistence type="predicted"/>
<name>A0ABP0QJU8_9DINO</name>
<evidence type="ECO:0000256" key="5">
    <source>
        <dbReference type="ARBA" id="ARBA00022989"/>
    </source>
</evidence>
<dbReference type="InterPro" id="IPR018247">
    <property type="entry name" value="EF_Hand_1_Ca_BS"/>
</dbReference>
<organism evidence="10 11">
    <name type="scientific">Durusdinium trenchii</name>
    <dbReference type="NCBI Taxonomy" id="1381693"/>
    <lineage>
        <taxon>Eukaryota</taxon>
        <taxon>Sar</taxon>
        <taxon>Alveolata</taxon>
        <taxon>Dinophyceae</taxon>
        <taxon>Suessiales</taxon>
        <taxon>Symbiodiniaceae</taxon>
        <taxon>Durusdinium</taxon>
    </lineage>
</organism>
<feature type="transmembrane region" description="Helical" evidence="8">
    <location>
        <begin position="962"/>
        <end position="982"/>
    </location>
</feature>
<dbReference type="InterPro" id="IPR043926">
    <property type="entry name" value="ABCG_dom"/>
</dbReference>
<dbReference type="PROSITE" id="PS50222">
    <property type="entry name" value="EF_HAND_2"/>
    <property type="match status" value="1"/>
</dbReference>
<evidence type="ECO:0000256" key="8">
    <source>
        <dbReference type="SAM" id="Phobius"/>
    </source>
</evidence>
<dbReference type="PANTHER" id="PTHR48041:SF91">
    <property type="entry name" value="ABC TRANSPORTER G FAMILY MEMBER 28"/>
    <property type="match status" value="1"/>
</dbReference>
<dbReference type="InterPro" id="IPR002048">
    <property type="entry name" value="EF_hand_dom"/>
</dbReference>
<comment type="caution">
    <text evidence="10">The sequence shown here is derived from an EMBL/GenBank/DDBJ whole genome shotgun (WGS) entry which is preliminary data.</text>
</comment>
<dbReference type="InterPro" id="IPR011992">
    <property type="entry name" value="EF-hand-dom_pair"/>
</dbReference>
<sequence>MARLDMTIAMVIHQPRYPLFSLFDDVLLLGPGGRTVYLGPSQGAKGYFTSLGFEMPDSENPADWLMDVLSGVVPNDQLSDFRPAMLFDIWKSKKDSINRDQVRRSLTALEDSGVLVNAIEEEWAKIDKDSSGSMDAKELSLLLQTCGEKQPHPEAVSEMLRQISGGKDFATKQDMVTFVHRLRTSDPTSAGGGGGTGMAAPAAVEETQRLLTRQPGEAPTEGRPLPRFTLPRPGFCQQCGIVLQRRFAMFMRETWRRMVDLGLVFLCSSGIGVMHRGGNGANSLDLPGNLHMFFIGLALLSAVSSLKVFGENRPMFWRESANGISVGAFFTARALGNVFDVLLLGSTYVLIYFILTRPPVPYMDYFIPGLLVAFAAASWGYLISAVIQPHNATTATVMFVLVGCGILGNPYRTTDLMDGGAKEILLSLSLNRWALPMCLSATIESAQSESLCIDVNVLLAHQVYHNEMSHGKYTLWNQGVLALSCTTLVVTLLAFLGLKFTNRSKQDPPACSQLPHMGRFPGETPEESQRAWPMNYTPTQLQCWPQNANQQPAFCKLYSPVLLQNFTDAGRCADLQRVTLPEEESCGQNCAGNLLCSAWQERPGSGEAAGVSDCYQGVGGDCFGPEGPEKLLDAGRFQHGAYRVLASLQQVQLMGLSLAFRSSDLKKAPRRCKLLCLSLLPCQAWQYSDGFGCYVENPYLGPLPYPPVVQRSTAFAQKAQGEYLQRLCPNSVSRVRGDAKDEEVQQQEALVVSYAAKATLPKKVEADSVDVPKAPPIAQAAVSTTELMEPPLSPSTDAILPPLAPAGAPLPTVAPTPALPAAIPTAALPTAAPAAALPATVPTAALPTAAPAAALPTAVPAAVLPTVAPAALPTAAPTAIWPATLPPSQPLPATPALPTAGTSKAGLPGVPPTPTLPTIPPPELPRVSTGAEFRKSDITAAGHVERSPVSPLPKVKKSFSDWLAISLGVVGLVLVCAAAHLLRVHKLRKRRKGGSDEATGLLM</sequence>
<gene>
    <name evidence="10" type="ORF">CCMP2556_LOCUS42267</name>
</gene>
<feature type="transmembrane region" description="Helical" evidence="8">
    <location>
        <begin position="330"/>
        <end position="354"/>
    </location>
</feature>
<dbReference type="SUPFAM" id="SSF47473">
    <property type="entry name" value="EF-hand"/>
    <property type="match status" value="1"/>
</dbReference>
<feature type="compositionally biased region" description="Pro residues" evidence="7">
    <location>
        <begin position="886"/>
        <end position="895"/>
    </location>
</feature>
<keyword evidence="11" id="KW-1185">Reference proteome</keyword>
<feature type="domain" description="EF-hand" evidence="9">
    <location>
        <begin position="114"/>
        <end position="149"/>
    </location>
</feature>
<evidence type="ECO:0000256" key="2">
    <source>
        <dbReference type="ARBA" id="ARBA00022448"/>
    </source>
</evidence>
<feature type="compositionally biased region" description="Pro residues" evidence="7">
    <location>
        <begin position="909"/>
        <end position="924"/>
    </location>
</feature>
<dbReference type="EMBL" id="CAXAMN010024528">
    <property type="protein sequence ID" value="CAK9087426.1"/>
    <property type="molecule type" value="Genomic_DNA"/>
</dbReference>
<keyword evidence="3 8" id="KW-0812">Transmembrane</keyword>
<dbReference type="PANTHER" id="PTHR48041">
    <property type="entry name" value="ABC TRANSPORTER G FAMILY MEMBER 28"/>
    <property type="match status" value="1"/>
</dbReference>
<evidence type="ECO:0000256" key="7">
    <source>
        <dbReference type="SAM" id="MobiDB-lite"/>
    </source>
</evidence>
<keyword evidence="4" id="KW-0106">Calcium</keyword>
<evidence type="ECO:0000313" key="10">
    <source>
        <dbReference type="EMBL" id="CAK9087426.1"/>
    </source>
</evidence>
<accession>A0ABP0QJU8</accession>
<evidence type="ECO:0000256" key="6">
    <source>
        <dbReference type="ARBA" id="ARBA00023136"/>
    </source>
</evidence>
<dbReference type="Gene3D" id="1.10.238.10">
    <property type="entry name" value="EF-hand"/>
    <property type="match status" value="1"/>
</dbReference>
<feature type="transmembrane region" description="Helical" evidence="8">
    <location>
        <begin position="366"/>
        <end position="387"/>
    </location>
</feature>
<keyword evidence="2" id="KW-0813">Transport</keyword>
<dbReference type="InterPro" id="IPR050352">
    <property type="entry name" value="ABCG_transporters"/>
</dbReference>
<dbReference type="Proteomes" id="UP001642484">
    <property type="component" value="Unassembled WGS sequence"/>
</dbReference>
<evidence type="ECO:0000256" key="1">
    <source>
        <dbReference type="ARBA" id="ARBA00004141"/>
    </source>
</evidence>